<name>A0A4Y2W4N4_ARAVE</name>
<dbReference type="Proteomes" id="UP000499080">
    <property type="component" value="Unassembled WGS sequence"/>
</dbReference>
<evidence type="ECO:0000313" key="3">
    <source>
        <dbReference type="EMBL" id="GBO31476.1"/>
    </source>
</evidence>
<reference evidence="2 5" key="1">
    <citation type="journal article" date="2019" name="Sci. Rep.">
        <title>Orb-weaving spider Araneus ventricosus genome elucidates the spidroin gene catalogue.</title>
        <authorList>
            <person name="Kono N."/>
            <person name="Nakamura H."/>
            <person name="Ohtoshi R."/>
            <person name="Moran D.A.P."/>
            <person name="Shinohara A."/>
            <person name="Yoshida Y."/>
            <person name="Fujiwara M."/>
            <person name="Mori M."/>
            <person name="Tomita M."/>
            <person name="Arakawa K."/>
        </authorList>
    </citation>
    <scope>NUCLEOTIDE SEQUENCE [LARGE SCALE GENOMIC DNA]</scope>
</reference>
<keyword evidence="5" id="KW-1185">Reference proteome</keyword>
<gene>
    <name evidence="1" type="ORF">AVEN_247833_1</name>
    <name evidence="2" type="ORF">AVEN_29284_1</name>
    <name evidence="3" type="ORF">AVEN_32944_1</name>
    <name evidence="4" type="ORF">AVEN_73036_1</name>
</gene>
<protein>
    <submittedName>
        <fullName evidence="2">Uncharacterized protein</fullName>
    </submittedName>
</protein>
<proteinExistence type="predicted"/>
<evidence type="ECO:0000313" key="1">
    <source>
        <dbReference type="EMBL" id="GBO31471.1"/>
    </source>
</evidence>
<evidence type="ECO:0000313" key="4">
    <source>
        <dbReference type="EMBL" id="GBO31478.1"/>
    </source>
</evidence>
<dbReference type="AlphaFoldDB" id="A0A4Y2W4N4"/>
<sequence>MRQTCCKLVVQVHCKLAEKNNSLSGRYYSPSSKPFLLRDPLFLSSWNRKVKLPSYKEVTLFSTLFYYRVIRRWGYIPPLSSSNRIPSYFLKELTLTMRGHLEDSAIRTHGRESVGYANHNTNWDSNRAGQNRVFASTLCHIVKFTVSTSLQTCFARRVID</sequence>
<accession>A0A4Y2W4N4</accession>
<evidence type="ECO:0000313" key="5">
    <source>
        <dbReference type="Proteomes" id="UP000499080"/>
    </source>
</evidence>
<dbReference type="EMBL" id="BGPR01054789">
    <property type="protein sequence ID" value="GBO31476.1"/>
    <property type="molecule type" value="Genomic_DNA"/>
</dbReference>
<evidence type="ECO:0000313" key="2">
    <source>
        <dbReference type="EMBL" id="GBO31474.1"/>
    </source>
</evidence>
<comment type="caution">
    <text evidence="2">The sequence shown here is derived from an EMBL/GenBank/DDBJ whole genome shotgun (WGS) entry which is preliminary data.</text>
</comment>
<dbReference type="EMBL" id="BGPR01054790">
    <property type="protein sequence ID" value="GBO31478.1"/>
    <property type="molecule type" value="Genomic_DNA"/>
</dbReference>
<organism evidence="2 5">
    <name type="scientific">Araneus ventricosus</name>
    <name type="common">Orbweaver spider</name>
    <name type="synonym">Epeira ventricosa</name>
    <dbReference type="NCBI Taxonomy" id="182803"/>
    <lineage>
        <taxon>Eukaryota</taxon>
        <taxon>Metazoa</taxon>
        <taxon>Ecdysozoa</taxon>
        <taxon>Arthropoda</taxon>
        <taxon>Chelicerata</taxon>
        <taxon>Arachnida</taxon>
        <taxon>Araneae</taxon>
        <taxon>Araneomorphae</taxon>
        <taxon>Entelegynae</taxon>
        <taxon>Araneoidea</taxon>
        <taxon>Araneidae</taxon>
        <taxon>Araneus</taxon>
    </lineage>
</organism>
<dbReference type="EMBL" id="BGPR01054787">
    <property type="protein sequence ID" value="GBO31474.1"/>
    <property type="molecule type" value="Genomic_DNA"/>
</dbReference>
<dbReference type="EMBL" id="BGPR01054785">
    <property type="protein sequence ID" value="GBO31471.1"/>
    <property type="molecule type" value="Genomic_DNA"/>
</dbReference>